<feature type="domain" description="Peptidase C39" evidence="12">
    <location>
        <begin position="31"/>
        <end position="151"/>
    </location>
</feature>
<reference evidence="13 14" key="1">
    <citation type="submission" date="2013-05" db="EMBL/GenBank/DDBJ databases">
        <title>Genome assembly of Chondromyces apiculatus DSM 436.</title>
        <authorList>
            <person name="Sharma G."/>
            <person name="Khatri I."/>
            <person name="Kaur C."/>
            <person name="Mayilraj S."/>
            <person name="Subramanian S."/>
        </authorList>
    </citation>
    <scope>NUCLEOTIDE SEQUENCE [LARGE SCALE GENOMIC DNA]</scope>
    <source>
        <strain evidence="13 14">DSM 436</strain>
    </source>
</reference>
<dbReference type="PANTHER" id="PTHR24221">
    <property type="entry name" value="ATP-BINDING CASSETTE SUB-FAMILY B"/>
    <property type="match status" value="1"/>
</dbReference>
<keyword evidence="3" id="KW-1003">Cell membrane</keyword>
<dbReference type="AlphaFoldDB" id="A0A017T2P2"/>
<keyword evidence="14" id="KW-1185">Reference proteome</keyword>
<dbReference type="InterPro" id="IPR036640">
    <property type="entry name" value="ABC1_TM_sf"/>
</dbReference>
<evidence type="ECO:0000313" key="13">
    <source>
        <dbReference type="EMBL" id="EYF03085.1"/>
    </source>
</evidence>
<dbReference type="GO" id="GO:0140359">
    <property type="term" value="F:ABC-type transporter activity"/>
    <property type="evidence" value="ECO:0007669"/>
    <property type="project" value="InterPro"/>
</dbReference>
<evidence type="ECO:0000256" key="3">
    <source>
        <dbReference type="ARBA" id="ARBA00022475"/>
    </source>
</evidence>
<dbReference type="eggNOG" id="COG2274">
    <property type="taxonomic scope" value="Bacteria"/>
</dbReference>
<dbReference type="EMBL" id="ASRX01000051">
    <property type="protein sequence ID" value="EYF03085.1"/>
    <property type="molecule type" value="Genomic_DNA"/>
</dbReference>
<keyword evidence="2" id="KW-0813">Transport</keyword>
<evidence type="ECO:0000259" key="12">
    <source>
        <dbReference type="PROSITE" id="PS50990"/>
    </source>
</evidence>
<organism evidence="13 14">
    <name type="scientific">Chondromyces apiculatus DSM 436</name>
    <dbReference type="NCBI Taxonomy" id="1192034"/>
    <lineage>
        <taxon>Bacteria</taxon>
        <taxon>Pseudomonadati</taxon>
        <taxon>Myxococcota</taxon>
        <taxon>Polyangia</taxon>
        <taxon>Polyangiales</taxon>
        <taxon>Polyangiaceae</taxon>
        <taxon>Chondromyces</taxon>
    </lineage>
</organism>
<feature type="domain" description="ABC transmembrane type-1" evidence="11">
    <location>
        <begin position="183"/>
        <end position="462"/>
    </location>
</feature>
<evidence type="ECO:0000256" key="8">
    <source>
        <dbReference type="ARBA" id="ARBA00023136"/>
    </source>
</evidence>
<dbReference type="FunFam" id="3.40.50.300:FF:000299">
    <property type="entry name" value="ABC transporter ATP-binding protein/permease"/>
    <property type="match status" value="1"/>
</dbReference>
<evidence type="ECO:0000256" key="5">
    <source>
        <dbReference type="ARBA" id="ARBA00022741"/>
    </source>
</evidence>
<dbReference type="SUPFAM" id="SSF90123">
    <property type="entry name" value="ABC transporter transmembrane region"/>
    <property type="match status" value="1"/>
</dbReference>
<dbReference type="InterPro" id="IPR039421">
    <property type="entry name" value="Type_1_exporter"/>
</dbReference>
<dbReference type="Gene3D" id="3.40.50.300">
    <property type="entry name" value="P-loop containing nucleotide triphosphate hydrolases"/>
    <property type="match status" value="1"/>
</dbReference>
<evidence type="ECO:0000256" key="9">
    <source>
        <dbReference type="SAM" id="Phobius"/>
    </source>
</evidence>
<dbReference type="GO" id="GO:0005886">
    <property type="term" value="C:plasma membrane"/>
    <property type="evidence" value="ECO:0007669"/>
    <property type="project" value="UniProtKB-SubCell"/>
</dbReference>
<evidence type="ECO:0000259" key="11">
    <source>
        <dbReference type="PROSITE" id="PS50929"/>
    </source>
</evidence>
<dbReference type="CDD" id="cd18779">
    <property type="entry name" value="ABC_6TM_T1SS_like"/>
    <property type="match status" value="1"/>
</dbReference>
<dbReference type="InterPro" id="IPR003593">
    <property type="entry name" value="AAA+_ATPase"/>
</dbReference>
<dbReference type="InterPro" id="IPR003439">
    <property type="entry name" value="ABC_transporter-like_ATP-bd"/>
</dbReference>
<dbReference type="PROSITE" id="PS50929">
    <property type="entry name" value="ABC_TM1F"/>
    <property type="match status" value="1"/>
</dbReference>
<evidence type="ECO:0000256" key="4">
    <source>
        <dbReference type="ARBA" id="ARBA00022692"/>
    </source>
</evidence>
<dbReference type="Proteomes" id="UP000019678">
    <property type="component" value="Unassembled WGS sequence"/>
</dbReference>
<evidence type="ECO:0000259" key="10">
    <source>
        <dbReference type="PROSITE" id="PS50893"/>
    </source>
</evidence>
<name>A0A017T2P2_9BACT</name>
<dbReference type="InterPro" id="IPR017871">
    <property type="entry name" value="ABC_transporter-like_CS"/>
</dbReference>
<dbReference type="Pfam" id="PF03412">
    <property type="entry name" value="Peptidase_C39"/>
    <property type="match status" value="1"/>
</dbReference>
<dbReference type="GO" id="GO:0005524">
    <property type="term" value="F:ATP binding"/>
    <property type="evidence" value="ECO:0007669"/>
    <property type="project" value="UniProtKB-KW"/>
</dbReference>
<keyword evidence="8 9" id="KW-0472">Membrane</keyword>
<dbReference type="PANTHER" id="PTHR24221:SF606">
    <property type="entry name" value="COLICIN V SECRETION-PROCESSING ATP-BINDING PROTEIN"/>
    <property type="match status" value="1"/>
</dbReference>
<dbReference type="Gene3D" id="1.20.1560.10">
    <property type="entry name" value="ABC transporter type 1, transmembrane domain"/>
    <property type="match status" value="1"/>
</dbReference>
<dbReference type="GO" id="GO:0006508">
    <property type="term" value="P:proteolysis"/>
    <property type="evidence" value="ECO:0007669"/>
    <property type="project" value="InterPro"/>
</dbReference>
<feature type="domain" description="ABC transporter" evidence="10">
    <location>
        <begin position="495"/>
        <end position="728"/>
    </location>
</feature>
<evidence type="ECO:0000256" key="7">
    <source>
        <dbReference type="ARBA" id="ARBA00022989"/>
    </source>
</evidence>
<dbReference type="SUPFAM" id="SSF52540">
    <property type="entry name" value="P-loop containing nucleoside triphosphate hydrolases"/>
    <property type="match status" value="1"/>
</dbReference>
<keyword evidence="4 9" id="KW-0812">Transmembrane</keyword>
<keyword evidence="5" id="KW-0547">Nucleotide-binding</keyword>
<gene>
    <name evidence="13" type="ORF">CAP_6199</name>
</gene>
<dbReference type="PROSITE" id="PS50893">
    <property type="entry name" value="ABC_TRANSPORTER_2"/>
    <property type="match status" value="1"/>
</dbReference>
<feature type="transmembrane region" description="Helical" evidence="9">
    <location>
        <begin position="290"/>
        <end position="311"/>
    </location>
</feature>
<feature type="transmembrane region" description="Helical" evidence="9">
    <location>
        <begin position="188"/>
        <end position="209"/>
    </location>
</feature>
<dbReference type="PROSITE" id="PS00211">
    <property type="entry name" value="ABC_TRANSPORTER_1"/>
    <property type="match status" value="1"/>
</dbReference>
<dbReference type="STRING" id="1192034.CAP_6199"/>
<dbReference type="GO" id="GO:0008233">
    <property type="term" value="F:peptidase activity"/>
    <property type="evidence" value="ECO:0007669"/>
    <property type="project" value="InterPro"/>
</dbReference>
<accession>A0A017T2P2</accession>
<dbReference type="PROSITE" id="PS50990">
    <property type="entry name" value="PEPTIDASE_C39"/>
    <property type="match status" value="1"/>
</dbReference>
<comment type="caution">
    <text evidence="13">The sequence shown here is derived from an EMBL/GenBank/DDBJ whole genome shotgun (WGS) entry which is preliminary data.</text>
</comment>
<keyword evidence="7 9" id="KW-1133">Transmembrane helix</keyword>
<dbReference type="GO" id="GO:0016887">
    <property type="term" value="F:ATP hydrolysis activity"/>
    <property type="evidence" value="ECO:0007669"/>
    <property type="project" value="InterPro"/>
</dbReference>
<dbReference type="MEROPS" id="C39.005"/>
<protein>
    <submittedName>
        <fullName evidence="13">Putative lantibiotic ABC transporter, permease/ATP-binding protein</fullName>
    </submittedName>
</protein>
<feature type="transmembrane region" description="Helical" evidence="9">
    <location>
        <begin position="317"/>
        <end position="337"/>
    </location>
</feature>
<evidence type="ECO:0000256" key="1">
    <source>
        <dbReference type="ARBA" id="ARBA00004651"/>
    </source>
</evidence>
<proteinExistence type="predicted"/>
<comment type="subcellular location">
    <subcellularLocation>
        <location evidence="1">Cell membrane</location>
        <topology evidence="1">Multi-pass membrane protein</topology>
    </subcellularLocation>
</comment>
<keyword evidence="6 13" id="KW-0067">ATP-binding</keyword>
<evidence type="ECO:0000256" key="6">
    <source>
        <dbReference type="ARBA" id="ARBA00022840"/>
    </source>
</evidence>
<evidence type="ECO:0000256" key="2">
    <source>
        <dbReference type="ARBA" id="ARBA00022448"/>
    </source>
</evidence>
<dbReference type="Pfam" id="PF00664">
    <property type="entry name" value="ABC_membrane"/>
    <property type="match status" value="1"/>
</dbReference>
<dbReference type="Gene3D" id="3.90.70.10">
    <property type="entry name" value="Cysteine proteinases"/>
    <property type="match status" value="1"/>
</dbReference>
<dbReference type="InterPro" id="IPR027417">
    <property type="entry name" value="P-loop_NTPase"/>
</dbReference>
<dbReference type="InterPro" id="IPR011527">
    <property type="entry name" value="ABC1_TM_dom"/>
</dbReference>
<dbReference type="OrthoDB" id="9760168at2"/>
<dbReference type="RefSeq" id="WP_044246675.1">
    <property type="nucleotide sequence ID" value="NZ_ASRX01000051.1"/>
</dbReference>
<evidence type="ECO:0000313" key="14">
    <source>
        <dbReference type="Proteomes" id="UP000019678"/>
    </source>
</evidence>
<sequence length="740" mass="80619">MPEGKSKRLTERFPALWKLGRGRDQIPFVQQLSGTECGVACLAMVLGYHGKELSREEVRDVLSAGRDGTSARDILKAGGHYGLRGRGVKVKLDNLQFLTRGTILHWEMNHFVVFDRLLPGGAIEIMDPAIGRRRIGAEEVNRAFTGVALLFEPTDRFERRGAQTTTNTRVGRLLWQSGEWGRVITTSVFLQALLLGLPLLTGVIVDRVIPRGDEHLLLMLSIGLGLVIVFYMLASMVRAHLLLHVRTLVDARMTLGFLDRLLALPFGFFQRRSAGDLMMRLNSNVMIRQILTTGVLSAILDGGLMLTYLALLMVGSAQMGGVVLAAGVLQVIVFLATRGKRRDINTQMLTRQARSQSYQVEMFSGIETLKAMGVEERAEEQWSNLFVDVLNASIEEGRLAAVLEAVNTTLRMGAPLVVLGVGTMQVLAGELTLGNMLALNTFAIGVFAPLANLVLLAGQIQLLGSYVERLNDVEATPPEQDEDRVRSAGKLRGQIELDGVSFSYGPLDPVVVRDVSVKIAPGEMVAIVGRSGSGKSSLASLLLGLHRPTSGRVLYDGMNLADLDLRSVRTQLGIVTQRSTLFGSSIRANILLASPEATPEEIVEATRAAQIHDEIVRMPMGYETLLLDGGGSLSGGQRQRVALARALVRRPAIMLLDEATSALDTITERKVQDELDRLRCTRVVIAHRLSTIMRATRILVMEEGRLVEQGSHAELMANGALYAELVKTQTDGNADLSAAA</sequence>
<dbReference type="Pfam" id="PF00005">
    <property type="entry name" value="ABC_tran"/>
    <property type="match status" value="1"/>
</dbReference>
<feature type="transmembrane region" description="Helical" evidence="9">
    <location>
        <begin position="437"/>
        <end position="458"/>
    </location>
</feature>
<dbReference type="SMART" id="SM00382">
    <property type="entry name" value="AAA"/>
    <property type="match status" value="1"/>
</dbReference>
<feature type="transmembrane region" description="Helical" evidence="9">
    <location>
        <begin position="216"/>
        <end position="239"/>
    </location>
</feature>
<dbReference type="InterPro" id="IPR005074">
    <property type="entry name" value="Peptidase_C39"/>
</dbReference>
<dbReference type="GO" id="GO:0034040">
    <property type="term" value="F:ATPase-coupled lipid transmembrane transporter activity"/>
    <property type="evidence" value="ECO:0007669"/>
    <property type="project" value="TreeGrafter"/>
</dbReference>